<dbReference type="NCBIfam" id="TIGR00652">
    <property type="entry name" value="DapF"/>
    <property type="match status" value="1"/>
</dbReference>
<feature type="site" description="Could be important to modulate the pK values of the two catalytic cysteine residues" evidence="8">
    <location>
        <position position="159"/>
    </location>
</feature>
<keyword evidence="5 8" id="KW-0457">Lysine biosynthesis</keyword>
<evidence type="ECO:0000256" key="4">
    <source>
        <dbReference type="ARBA" id="ARBA00022605"/>
    </source>
</evidence>
<dbReference type="STRING" id="363253.LI0895"/>
<name>Q1MPX8_LAWIP</name>
<dbReference type="InterPro" id="IPR018510">
    <property type="entry name" value="DAP_epimerase_AS"/>
</dbReference>
<organism evidence="10 11">
    <name type="scientific">Lawsonia intracellularis (strain PHE/MN1-00)</name>
    <dbReference type="NCBI Taxonomy" id="363253"/>
    <lineage>
        <taxon>Bacteria</taxon>
        <taxon>Pseudomonadati</taxon>
        <taxon>Thermodesulfobacteriota</taxon>
        <taxon>Desulfovibrionia</taxon>
        <taxon>Desulfovibrionales</taxon>
        <taxon>Desulfovibrionaceae</taxon>
        <taxon>Lawsonia</taxon>
    </lineage>
</organism>
<dbReference type="HAMAP" id="MF_00197">
    <property type="entry name" value="DAP_epimerase"/>
    <property type="match status" value="1"/>
</dbReference>
<dbReference type="SUPFAM" id="SSF54506">
    <property type="entry name" value="Diaminopimelate epimerase-like"/>
    <property type="match status" value="2"/>
</dbReference>
<dbReference type="EMBL" id="AM180252">
    <property type="protein sequence ID" value="CAJ54949.1"/>
    <property type="molecule type" value="Genomic_DNA"/>
</dbReference>
<accession>Q1MPX8</accession>
<evidence type="ECO:0000256" key="9">
    <source>
        <dbReference type="PROSITE-ProRule" id="PRU10125"/>
    </source>
</evidence>
<comment type="catalytic activity">
    <reaction evidence="7 8">
        <text>(2S,6S)-2,6-diaminopimelate = meso-2,6-diaminopimelate</text>
        <dbReference type="Rhea" id="RHEA:15393"/>
        <dbReference type="ChEBI" id="CHEBI:57609"/>
        <dbReference type="ChEBI" id="CHEBI:57791"/>
        <dbReference type="EC" id="5.1.1.7"/>
    </reaction>
</comment>
<comment type="caution">
    <text evidence="8">Lacks conserved residue(s) required for the propagation of feature annotation.</text>
</comment>
<keyword evidence="8" id="KW-0963">Cytoplasm</keyword>
<evidence type="ECO:0000256" key="5">
    <source>
        <dbReference type="ARBA" id="ARBA00023154"/>
    </source>
</evidence>
<dbReference type="KEGG" id="lip:LI0895"/>
<feature type="active site" evidence="9">
    <location>
        <position position="84"/>
    </location>
</feature>
<feature type="binding site" evidence="8">
    <location>
        <begin position="209"/>
        <end position="210"/>
    </location>
    <ligand>
        <name>substrate</name>
    </ligand>
</feature>
<feature type="binding site" evidence="8">
    <location>
        <begin position="85"/>
        <end position="86"/>
    </location>
    <ligand>
        <name>substrate</name>
    </ligand>
</feature>
<evidence type="ECO:0000256" key="7">
    <source>
        <dbReference type="ARBA" id="ARBA00051712"/>
    </source>
</evidence>
<feature type="active site" description="Proton donor" evidence="8">
    <location>
        <position position="84"/>
    </location>
</feature>
<comment type="similarity">
    <text evidence="2 8">Belongs to the diaminopimelate epimerase family.</text>
</comment>
<dbReference type="UniPathway" id="UPA00034">
    <property type="reaction ID" value="UER00025"/>
</dbReference>
<evidence type="ECO:0000313" key="11">
    <source>
        <dbReference type="Proteomes" id="UP000002430"/>
    </source>
</evidence>
<sequence>MFSREDIPSIEFFKLHGCGNDFVFIDNRSLFIPKEKMSSWAEVICRRKRGVGADGIAFFELSTIAGADYMWHFFNSDGSRAEMCGNASRCMGVLAVKIGLANMQHTLSTDAGLISITVGDELQDATVTMTDPTNILLNVSLEVEKETQQVHFVNTGVPHLVVFHDNLIDYDIIPKGKLLRGHSHFSPEGVNVNFVKIESPNSMFVRTYERGVEDETLACGTGVCASVIIANQLGLVGTNVKVMTASKEIIELNLNNGKVLMKGPVVHVYTGQLQLSELGLF</sequence>
<dbReference type="Gene3D" id="3.10.310.10">
    <property type="entry name" value="Diaminopimelate Epimerase, Chain A, domain 1"/>
    <property type="match status" value="2"/>
</dbReference>
<feature type="binding site" evidence="8">
    <location>
        <position position="191"/>
    </location>
    <ligand>
        <name>substrate</name>
    </ligand>
</feature>
<dbReference type="GO" id="GO:0005829">
    <property type="term" value="C:cytosol"/>
    <property type="evidence" value="ECO:0007669"/>
    <property type="project" value="TreeGrafter"/>
</dbReference>
<feature type="active site" description="Proton acceptor" evidence="8">
    <location>
        <position position="219"/>
    </location>
</feature>
<dbReference type="EC" id="5.1.1.7" evidence="3 8"/>
<dbReference type="OrthoDB" id="9805408at2"/>
<comment type="subcellular location">
    <subcellularLocation>
        <location evidence="8">Cytoplasm</location>
    </subcellularLocation>
</comment>
<dbReference type="PROSITE" id="PS01326">
    <property type="entry name" value="DAP_EPIMERASE"/>
    <property type="match status" value="1"/>
</dbReference>
<dbReference type="Proteomes" id="UP000002430">
    <property type="component" value="Chromosome"/>
</dbReference>
<dbReference type="AlphaFoldDB" id="Q1MPX8"/>
<evidence type="ECO:0000256" key="3">
    <source>
        <dbReference type="ARBA" id="ARBA00013080"/>
    </source>
</evidence>
<dbReference type="PANTHER" id="PTHR31689">
    <property type="entry name" value="DIAMINOPIMELATE EPIMERASE, CHLOROPLASTIC"/>
    <property type="match status" value="1"/>
</dbReference>
<proteinExistence type="inferred from homology"/>
<evidence type="ECO:0000256" key="6">
    <source>
        <dbReference type="ARBA" id="ARBA00023235"/>
    </source>
</evidence>
<dbReference type="GO" id="GO:0009089">
    <property type="term" value="P:lysine biosynthetic process via diaminopimelate"/>
    <property type="evidence" value="ECO:0007669"/>
    <property type="project" value="UniProtKB-UniRule"/>
</dbReference>
<keyword evidence="11" id="KW-1185">Reference proteome</keyword>
<dbReference type="eggNOG" id="COG0253">
    <property type="taxonomic scope" value="Bacteria"/>
</dbReference>
<comment type="subunit">
    <text evidence="8">Homodimer.</text>
</comment>
<feature type="site" description="Could be important to modulate the pK values of the two catalytic cysteine residues" evidence="8">
    <location>
        <position position="209"/>
    </location>
</feature>
<gene>
    <name evidence="8 10" type="primary">dapF</name>
    <name evidence="10" type="ordered locus">LI0895</name>
</gene>
<feature type="binding site" evidence="8">
    <location>
        <position position="20"/>
    </location>
    <ligand>
        <name>substrate</name>
    </ligand>
</feature>
<dbReference type="PANTHER" id="PTHR31689:SF0">
    <property type="entry name" value="DIAMINOPIMELATE EPIMERASE"/>
    <property type="match status" value="1"/>
</dbReference>
<comment type="pathway">
    <text evidence="1 8">Amino-acid biosynthesis; L-lysine biosynthesis via DAP pathway; DL-2,6-diaminopimelate from LL-2,6-diaminopimelate: step 1/1.</text>
</comment>
<dbReference type="GO" id="GO:0008837">
    <property type="term" value="F:diaminopimelate epimerase activity"/>
    <property type="evidence" value="ECO:0007669"/>
    <property type="project" value="UniProtKB-UniRule"/>
</dbReference>
<protein>
    <recommendedName>
        <fullName evidence="3 8">Diaminopimelate epimerase</fullName>
        <shortName evidence="8">DAP epimerase</shortName>
        <ecNumber evidence="3 8">5.1.1.7</ecNumber>
    </recommendedName>
    <alternativeName>
        <fullName evidence="8">PLP-independent amino acid racemase</fullName>
    </alternativeName>
</protein>
<reference evidence="10 11" key="1">
    <citation type="submission" date="2005-11" db="EMBL/GenBank/DDBJ databases">
        <title>The complete genome sequence of Lawsonia intracellularis: the causative agent of proliferative enteropathy.</title>
        <authorList>
            <person name="Kaur K."/>
            <person name="Zhang Q."/>
            <person name="Beckler D."/>
            <person name="Munir S."/>
            <person name="Li L."/>
            <person name="Kinsley K."/>
            <person name="Herron L."/>
            <person name="Peterson A."/>
            <person name="May B."/>
            <person name="Singh S."/>
            <person name="Gebhart C."/>
            <person name="Kapur V."/>
        </authorList>
    </citation>
    <scope>NUCLEOTIDE SEQUENCE [LARGE SCALE GENOMIC DNA]</scope>
    <source>
        <strain evidence="10 11">PHE/MN1-00</strain>
    </source>
</reference>
<keyword evidence="6 8" id="KW-0413">Isomerase</keyword>
<evidence type="ECO:0000256" key="1">
    <source>
        <dbReference type="ARBA" id="ARBA00005196"/>
    </source>
</evidence>
<dbReference type="HOGENOM" id="CLU_053306_3_2_7"/>
<dbReference type="InterPro" id="IPR001653">
    <property type="entry name" value="DAP_epimerase_DapF"/>
</dbReference>
<dbReference type="RefSeq" id="WP_011526978.1">
    <property type="nucleotide sequence ID" value="NC_008011.1"/>
</dbReference>
<feature type="binding site" evidence="8">
    <location>
        <position position="75"/>
    </location>
    <ligand>
        <name>substrate</name>
    </ligand>
</feature>
<evidence type="ECO:0000256" key="2">
    <source>
        <dbReference type="ARBA" id="ARBA00010219"/>
    </source>
</evidence>
<evidence type="ECO:0000256" key="8">
    <source>
        <dbReference type="HAMAP-Rule" id="MF_00197"/>
    </source>
</evidence>
<dbReference type="Pfam" id="PF01678">
    <property type="entry name" value="DAP_epimerase"/>
    <property type="match status" value="2"/>
</dbReference>
<comment type="function">
    <text evidence="8">Catalyzes the stereoinversion of LL-2,6-diaminopimelate (L,L-DAP) to meso-diaminopimelate (meso-DAP), a precursor of L-lysine and an essential component of the bacterial peptidoglycan.</text>
</comment>
<keyword evidence="4 8" id="KW-0028">Amino-acid biosynthesis</keyword>
<evidence type="ECO:0000313" key="10">
    <source>
        <dbReference type="EMBL" id="CAJ54949.1"/>
    </source>
</evidence>
<feature type="binding site" evidence="8">
    <location>
        <begin position="220"/>
        <end position="221"/>
    </location>
    <ligand>
        <name>substrate</name>
    </ligand>
</feature>